<dbReference type="InterPro" id="IPR018300">
    <property type="entry name" value="Aminotrans_IV_CS"/>
</dbReference>
<dbReference type="GO" id="GO:0046656">
    <property type="term" value="P:folic acid biosynthetic process"/>
    <property type="evidence" value="ECO:0007669"/>
    <property type="project" value="UniProtKB-KW"/>
</dbReference>
<name>A0A076LI34_9GAMM</name>
<dbReference type="GO" id="GO:0030170">
    <property type="term" value="F:pyridoxal phosphate binding"/>
    <property type="evidence" value="ECO:0007669"/>
    <property type="project" value="InterPro"/>
</dbReference>
<comment type="pathway">
    <text evidence="7">Cofactor biosynthesis; tetrahydrofolate biosynthesis; 4-aminobenzoate from chorismate: step 2/2.</text>
</comment>
<comment type="similarity">
    <text evidence="2 13">Belongs to the class-IV pyridoxal-phosphate-dependent aminotransferase family.</text>
</comment>
<dbReference type="FunFam" id="3.20.10.10:FF:000002">
    <property type="entry name" value="D-alanine aminotransferase"/>
    <property type="match status" value="1"/>
</dbReference>
<dbReference type="PROSITE" id="PS00770">
    <property type="entry name" value="AA_TRANSFER_CLASS_4"/>
    <property type="match status" value="1"/>
</dbReference>
<dbReference type="SUPFAM" id="SSF56752">
    <property type="entry name" value="D-aminoacid aminotransferase-like PLP-dependent enzymes"/>
    <property type="match status" value="1"/>
</dbReference>
<dbReference type="InterPro" id="IPR050571">
    <property type="entry name" value="Class-IV_PLP-Dep_Aminotrnsfr"/>
</dbReference>
<dbReference type="RefSeq" id="WP_034165767.1">
    <property type="nucleotide sequence ID" value="NZ_CP006664.1"/>
</dbReference>
<dbReference type="InterPro" id="IPR036038">
    <property type="entry name" value="Aminotransferase-like"/>
</dbReference>
<evidence type="ECO:0000313" key="16">
    <source>
        <dbReference type="Proteomes" id="UP000028681"/>
    </source>
</evidence>
<comment type="subunit">
    <text evidence="3">Homodimer.</text>
</comment>
<evidence type="ECO:0000313" key="15">
    <source>
        <dbReference type="EMBL" id="AIJ06572.1"/>
    </source>
</evidence>
<dbReference type="InterPro" id="IPR017824">
    <property type="entry name" value="Aminodeoxychorismate_lyase_IV"/>
</dbReference>
<comment type="catalytic activity">
    <reaction evidence="9">
        <text>4-amino-4-deoxychorismate = 4-aminobenzoate + pyruvate + H(+)</text>
        <dbReference type="Rhea" id="RHEA:16201"/>
        <dbReference type="ChEBI" id="CHEBI:15361"/>
        <dbReference type="ChEBI" id="CHEBI:15378"/>
        <dbReference type="ChEBI" id="CHEBI:17836"/>
        <dbReference type="ChEBI" id="CHEBI:58406"/>
        <dbReference type="EC" id="4.1.3.38"/>
    </reaction>
</comment>
<evidence type="ECO:0000256" key="2">
    <source>
        <dbReference type="ARBA" id="ARBA00009320"/>
    </source>
</evidence>
<dbReference type="EC" id="4.1.3.38" evidence="8 12"/>
<evidence type="ECO:0000256" key="9">
    <source>
        <dbReference type="ARBA" id="ARBA00049529"/>
    </source>
</evidence>
<dbReference type="GO" id="GO:0008153">
    <property type="term" value="P:4-aminobenzoate biosynthetic process"/>
    <property type="evidence" value="ECO:0007669"/>
    <property type="project" value="UniProtKB-UniRule"/>
</dbReference>
<organism evidence="15 16">
    <name type="scientific">Edwardsiella anguillarum ET080813</name>
    <dbReference type="NCBI Taxonomy" id="667120"/>
    <lineage>
        <taxon>Bacteria</taxon>
        <taxon>Pseudomonadati</taxon>
        <taxon>Pseudomonadota</taxon>
        <taxon>Gammaproteobacteria</taxon>
        <taxon>Enterobacterales</taxon>
        <taxon>Hafniaceae</taxon>
        <taxon>Edwardsiella</taxon>
    </lineage>
</organism>
<dbReference type="GO" id="GO:0005829">
    <property type="term" value="C:cytosol"/>
    <property type="evidence" value="ECO:0007669"/>
    <property type="project" value="TreeGrafter"/>
</dbReference>
<evidence type="ECO:0000256" key="13">
    <source>
        <dbReference type="RuleBase" id="RU004106"/>
    </source>
</evidence>
<evidence type="ECO:0000256" key="3">
    <source>
        <dbReference type="ARBA" id="ARBA00011738"/>
    </source>
</evidence>
<dbReference type="NCBIfam" id="TIGR03461">
    <property type="entry name" value="pabC_Proteo"/>
    <property type="match status" value="1"/>
</dbReference>
<dbReference type="InterPro" id="IPR043131">
    <property type="entry name" value="BCAT-like_N"/>
</dbReference>
<dbReference type="InterPro" id="IPR001544">
    <property type="entry name" value="Aminotrans_IV"/>
</dbReference>
<keyword evidence="5" id="KW-0289">Folate biosynthesis</keyword>
<evidence type="ECO:0000256" key="8">
    <source>
        <dbReference type="ARBA" id="ARBA00035676"/>
    </source>
</evidence>
<evidence type="ECO:0000256" key="1">
    <source>
        <dbReference type="ARBA" id="ARBA00001933"/>
    </source>
</evidence>
<evidence type="ECO:0000256" key="7">
    <source>
        <dbReference type="ARBA" id="ARBA00035633"/>
    </source>
</evidence>
<dbReference type="Gene3D" id="3.20.10.10">
    <property type="entry name" value="D-amino Acid Aminotransferase, subunit A, domain 2"/>
    <property type="match status" value="1"/>
</dbReference>
<evidence type="ECO:0000256" key="14">
    <source>
        <dbReference type="RuleBase" id="RU004516"/>
    </source>
</evidence>
<dbReference type="InterPro" id="IPR043132">
    <property type="entry name" value="BCAT-like_C"/>
</dbReference>
<keyword evidence="6 15" id="KW-0456">Lyase</keyword>
<dbReference type="EMBL" id="CP006664">
    <property type="protein sequence ID" value="AIJ06572.1"/>
    <property type="molecule type" value="Genomic_DNA"/>
</dbReference>
<sequence length="270" mass="30181">MYWLDGEARQQIDLCDRGLQYGDGCFSTARIANGRIDGLRAHLARMQHACERLMIHGVDWSRWQAEAEQYAATRDEGVLKAIVTRGCGGRGYDPAGSYAPRRIFSTAPFPAHYSALRERGISLVVSPVRLAHQPLLAGIKHLNRLEQVLIRASLAQTQADEALVLDTRDNLVECCAANLFWRSGQRVFTPRLTRCGVDGLMRQRICRVLAHSEYRLSEVEAGLPALLAADEVVVCNALMPLLPVRRAATQVFSDRTLYQFLLPHCLRVEA</sequence>
<evidence type="ECO:0000256" key="5">
    <source>
        <dbReference type="ARBA" id="ARBA00022909"/>
    </source>
</evidence>
<evidence type="ECO:0000256" key="11">
    <source>
        <dbReference type="ARBA" id="ARBA00069174"/>
    </source>
</evidence>
<dbReference type="Gene3D" id="3.30.470.10">
    <property type="match status" value="1"/>
</dbReference>
<evidence type="ECO:0000256" key="4">
    <source>
        <dbReference type="ARBA" id="ARBA00022898"/>
    </source>
</evidence>
<dbReference type="CDD" id="cd01559">
    <property type="entry name" value="ADCL_like"/>
    <property type="match status" value="1"/>
</dbReference>
<dbReference type="Proteomes" id="UP000028681">
    <property type="component" value="Chromosome"/>
</dbReference>
<comment type="function">
    <text evidence="10">Involved in the biosynthesis of p-aminobenzoate (PABA), a precursor of tetrahydrofolate. Converts 4-amino-4-deoxychorismate into 4-aminobenzoate (PABA) and pyruvate.</text>
</comment>
<evidence type="ECO:0000256" key="12">
    <source>
        <dbReference type="NCBIfam" id="TIGR03461"/>
    </source>
</evidence>
<dbReference type="PANTHER" id="PTHR42743">
    <property type="entry name" value="AMINO-ACID AMINOTRANSFERASE"/>
    <property type="match status" value="1"/>
</dbReference>
<dbReference type="PANTHER" id="PTHR42743:SF2">
    <property type="entry name" value="AMINODEOXYCHORISMATE LYASE"/>
    <property type="match status" value="1"/>
</dbReference>
<dbReference type="NCBIfam" id="NF004761">
    <property type="entry name" value="PRK06092.1"/>
    <property type="match status" value="1"/>
</dbReference>
<gene>
    <name evidence="15" type="primary">pabC</name>
    <name evidence="15" type="ORF">ETEE_0086</name>
</gene>
<comment type="cofactor">
    <cofactor evidence="1 14">
        <name>pyridoxal 5'-phosphate</name>
        <dbReference type="ChEBI" id="CHEBI:597326"/>
    </cofactor>
</comment>
<protein>
    <recommendedName>
        <fullName evidence="11 12">Aminodeoxychorismate lyase</fullName>
        <ecNumber evidence="8 12">4.1.3.38</ecNumber>
    </recommendedName>
</protein>
<dbReference type="GeneID" id="33937920"/>
<reference evidence="15 16" key="1">
    <citation type="journal article" date="2012" name="PLoS ONE">
        <title>Edwardsiella comparative phylogenomics reveal the new intra/inter-species taxonomic relationships, virulence evolution and niche adaptation mechanisms.</title>
        <authorList>
            <person name="Yang M."/>
            <person name="Lv Y."/>
            <person name="Xiao J."/>
            <person name="Wu H."/>
            <person name="Zheng H."/>
            <person name="Liu Q."/>
            <person name="Zhang Y."/>
            <person name="Wang Q."/>
        </authorList>
    </citation>
    <scope>NUCLEOTIDE SEQUENCE [LARGE SCALE GENOMIC DNA]</scope>
    <source>
        <strain evidence="16">080813</strain>
    </source>
</reference>
<dbReference type="HOGENOM" id="CLU_020844_2_1_6"/>
<accession>A0A076LI34</accession>
<dbReference type="Pfam" id="PF01063">
    <property type="entry name" value="Aminotran_4"/>
    <property type="match status" value="1"/>
</dbReference>
<evidence type="ECO:0000256" key="6">
    <source>
        <dbReference type="ARBA" id="ARBA00023239"/>
    </source>
</evidence>
<proteinExistence type="inferred from homology"/>
<dbReference type="KEGG" id="ete:ETEE_0086"/>
<dbReference type="GO" id="GO:0008696">
    <property type="term" value="F:4-amino-4-deoxychorismate lyase activity"/>
    <property type="evidence" value="ECO:0007669"/>
    <property type="project" value="UniProtKB-UniRule"/>
</dbReference>
<evidence type="ECO:0000256" key="10">
    <source>
        <dbReference type="ARBA" id="ARBA00054027"/>
    </source>
</evidence>
<keyword evidence="4 14" id="KW-0663">Pyridoxal phosphate</keyword>
<dbReference type="AlphaFoldDB" id="A0A076LI34"/>